<dbReference type="GO" id="GO:0016787">
    <property type="term" value="F:hydrolase activity"/>
    <property type="evidence" value="ECO:0007669"/>
    <property type="project" value="UniProtKB-KW"/>
</dbReference>
<dbReference type="SUPFAM" id="SSF52768">
    <property type="entry name" value="Arginase/deacetylase"/>
    <property type="match status" value="1"/>
</dbReference>
<reference evidence="4" key="1">
    <citation type="submission" date="2008-01" db="EMBL/GenBank/DDBJ databases">
        <title>Complete sequence of chromosome of Caulobacter sp. K31.</title>
        <authorList>
            <consortium name="US DOE Joint Genome Institute"/>
            <person name="Copeland A."/>
            <person name="Lucas S."/>
            <person name="Lapidus A."/>
            <person name="Barry K."/>
            <person name="Glavina del Rio T."/>
            <person name="Dalin E."/>
            <person name="Tice H."/>
            <person name="Pitluck S."/>
            <person name="Bruce D."/>
            <person name="Goodwin L."/>
            <person name="Thompson L.S."/>
            <person name="Brettin T."/>
            <person name="Detter J.C."/>
            <person name="Han C."/>
            <person name="Schmutz J."/>
            <person name="Larimer F."/>
            <person name="Land M."/>
            <person name="Hauser L."/>
            <person name="Kyrpides N."/>
            <person name="Kim E."/>
            <person name="Stephens C."/>
            <person name="Richardson P."/>
        </authorList>
    </citation>
    <scope>NUCLEOTIDE SEQUENCE [LARGE SCALE GENOMIC DNA]</scope>
    <source>
        <strain evidence="4">K31</strain>
    </source>
</reference>
<organism evidence="4">
    <name type="scientific">Caulobacter sp. (strain K31)</name>
    <dbReference type="NCBI Taxonomy" id="366602"/>
    <lineage>
        <taxon>Bacteria</taxon>
        <taxon>Pseudomonadati</taxon>
        <taxon>Pseudomonadota</taxon>
        <taxon>Alphaproteobacteria</taxon>
        <taxon>Caulobacterales</taxon>
        <taxon>Caulobacteraceae</taxon>
        <taxon>Caulobacter</taxon>
    </lineage>
</organism>
<protein>
    <submittedName>
        <fullName evidence="4">Histone deacetylase superfamily</fullName>
    </submittedName>
</protein>
<dbReference type="InterPro" id="IPR000286">
    <property type="entry name" value="HDACs"/>
</dbReference>
<dbReference type="KEGG" id="cak:Caul_4892"/>
<dbReference type="GO" id="GO:0040029">
    <property type="term" value="P:epigenetic regulation of gene expression"/>
    <property type="evidence" value="ECO:0007669"/>
    <property type="project" value="TreeGrafter"/>
</dbReference>
<proteinExistence type="inferred from homology"/>
<dbReference type="PANTHER" id="PTHR10625">
    <property type="entry name" value="HISTONE DEACETYLASE HDAC1-RELATED"/>
    <property type="match status" value="1"/>
</dbReference>
<dbReference type="STRING" id="366602.Caul_4892"/>
<dbReference type="CDD" id="cd09993">
    <property type="entry name" value="HDAC_classIV"/>
    <property type="match status" value="1"/>
</dbReference>
<gene>
    <name evidence="4" type="ordered locus">Caul_4892</name>
</gene>
<dbReference type="PANTHER" id="PTHR10625:SF19">
    <property type="entry name" value="HISTONE DEACETYLASE 12"/>
    <property type="match status" value="1"/>
</dbReference>
<keyword evidence="2" id="KW-0378">Hydrolase</keyword>
<dbReference type="AlphaFoldDB" id="B0T566"/>
<dbReference type="InterPro" id="IPR044150">
    <property type="entry name" value="HDAC_classIV"/>
</dbReference>
<dbReference type="PRINTS" id="PR01270">
    <property type="entry name" value="HDASUPER"/>
</dbReference>
<evidence type="ECO:0000256" key="1">
    <source>
        <dbReference type="ARBA" id="ARBA00005947"/>
    </source>
</evidence>
<dbReference type="Pfam" id="PF00850">
    <property type="entry name" value="Hist_deacetyl"/>
    <property type="match status" value="1"/>
</dbReference>
<dbReference type="eggNOG" id="COG0123">
    <property type="taxonomic scope" value="Bacteria"/>
</dbReference>
<feature type="domain" description="Histone deacetylase" evidence="3">
    <location>
        <begin position="22"/>
        <end position="285"/>
    </location>
</feature>
<dbReference type="InterPro" id="IPR023801">
    <property type="entry name" value="His_deacetylse_dom"/>
</dbReference>
<dbReference type="InterPro" id="IPR037138">
    <property type="entry name" value="His_deacetylse_dom_sf"/>
</dbReference>
<dbReference type="OrthoDB" id="9808367at2"/>
<evidence type="ECO:0000256" key="2">
    <source>
        <dbReference type="ARBA" id="ARBA00022801"/>
    </source>
</evidence>
<dbReference type="Gene3D" id="3.40.800.20">
    <property type="entry name" value="Histone deacetylase domain"/>
    <property type="match status" value="1"/>
</dbReference>
<evidence type="ECO:0000313" key="4">
    <source>
        <dbReference type="EMBL" id="ABZ74012.1"/>
    </source>
</evidence>
<name>B0T566_CAUSK</name>
<dbReference type="HOGENOM" id="CLU_007727_1_0_5"/>
<sequence length="305" mass="32338">MATPFPPIVHHPAFRAEMPVGHRFPMDKFSRLAAVLEAEGVAGPAGFVRPEPIDEDSLRLVHDEAYVRGVIDLTLPPEFVRRIGMPNTDSVAARARAATGGTLAAARLALEHGVACNTAGGSHHAQADTGAGFCVFNDVAVAARRLLAEGKVGQVLVVDLDVHQGDGTARIFEGDASVFTFSMHAEKNFPARKATSDLDVNLPDGTGDEAYLGKLGELLPELLARVAPDLVFFNAGVDPHADDKLGRLSLSDEGLARREAFVLGSCLERGIPVTGVIGGGYDADIDRLAHRHALLHRAAREALKA</sequence>
<comment type="similarity">
    <text evidence="1">Belongs to the histone deacetylase family.</text>
</comment>
<dbReference type="EMBL" id="CP000927">
    <property type="protein sequence ID" value="ABZ74012.1"/>
    <property type="molecule type" value="Genomic_DNA"/>
</dbReference>
<accession>B0T566</accession>
<dbReference type="GO" id="GO:0004407">
    <property type="term" value="F:histone deacetylase activity"/>
    <property type="evidence" value="ECO:0007669"/>
    <property type="project" value="InterPro"/>
</dbReference>
<dbReference type="InterPro" id="IPR023696">
    <property type="entry name" value="Ureohydrolase_dom_sf"/>
</dbReference>
<evidence type="ECO:0000259" key="3">
    <source>
        <dbReference type="Pfam" id="PF00850"/>
    </source>
</evidence>